<evidence type="ECO:0000256" key="1">
    <source>
        <dbReference type="ARBA" id="ARBA00022679"/>
    </source>
</evidence>
<evidence type="ECO:0000313" key="5">
    <source>
        <dbReference type="Proteomes" id="UP000298050"/>
    </source>
</evidence>
<name>A0A4Z0M2I8_9GAMM</name>
<evidence type="ECO:0000259" key="2">
    <source>
        <dbReference type="Pfam" id="PF00534"/>
    </source>
</evidence>
<dbReference type="Proteomes" id="UP000298050">
    <property type="component" value="Unassembled WGS sequence"/>
</dbReference>
<evidence type="ECO:0000259" key="3">
    <source>
        <dbReference type="Pfam" id="PF13439"/>
    </source>
</evidence>
<keyword evidence="1 4" id="KW-0808">Transferase</keyword>
<dbReference type="RefSeq" id="WP_135443729.1">
    <property type="nucleotide sequence ID" value="NZ_SRLE01000007.1"/>
</dbReference>
<reference evidence="4 5" key="1">
    <citation type="submission" date="2019-04" db="EMBL/GenBank/DDBJ databases">
        <title>Taxonomy of novel Haliea sp. from mangrove soil of West Coast of India.</title>
        <authorList>
            <person name="Verma A."/>
            <person name="Kumar P."/>
            <person name="Krishnamurthi S."/>
        </authorList>
    </citation>
    <scope>NUCLEOTIDE SEQUENCE [LARGE SCALE GENOMIC DNA]</scope>
    <source>
        <strain evidence="4 5">SAOS-164</strain>
    </source>
</reference>
<dbReference type="GO" id="GO:0009103">
    <property type="term" value="P:lipopolysaccharide biosynthetic process"/>
    <property type="evidence" value="ECO:0007669"/>
    <property type="project" value="TreeGrafter"/>
</dbReference>
<proteinExistence type="predicted"/>
<gene>
    <name evidence="4" type="ORF">E4634_10770</name>
</gene>
<protein>
    <submittedName>
        <fullName evidence="4">Glycosyltransferase family 1 protein</fullName>
    </submittedName>
</protein>
<feature type="domain" description="Glycosyltransferase subfamily 4-like N-terminal" evidence="3">
    <location>
        <begin position="99"/>
        <end position="187"/>
    </location>
</feature>
<feature type="domain" description="Glycosyl transferase family 1" evidence="2">
    <location>
        <begin position="210"/>
        <end position="357"/>
    </location>
</feature>
<dbReference type="EMBL" id="SRLE01000007">
    <property type="protein sequence ID" value="TGD73505.1"/>
    <property type="molecule type" value="Genomic_DNA"/>
</dbReference>
<dbReference type="SUPFAM" id="SSF53756">
    <property type="entry name" value="UDP-Glycosyltransferase/glycogen phosphorylase"/>
    <property type="match status" value="1"/>
</dbReference>
<organism evidence="4 5">
    <name type="scientific">Mangrovimicrobium sediminis</name>
    <dbReference type="NCBI Taxonomy" id="2562682"/>
    <lineage>
        <taxon>Bacteria</taxon>
        <taxon>Pseudomonadati</taxon>
        <taxon>Pseudomonadota</taxon>
        <taxon>Gammaproteobacteria</taxon>
        <taxon>Cellvibrionales</taxon>
        <taxon>Halieaceae</taxon>
        <taxon>Mangrovimicrobium</taxon>
    </lineage>
</organism>
<comment type="caution">
    <text evidence="4">The sequence shown here is derived from an EMBL/GenBank/DDBJ whole genome shotgun (WGS) entry which is preliminary data.</text>
</comment>
<dbReference type="OrthoDB" id="9801609at2"/>
<dbReference type="Gene3D" id="3.40.50.2000">
    <property type="entry name" value="Glycogen Phosphorylase B"/>
    <property type="match status" value="2"/>
</dbReference>
<dbReference type="GO" id="GO:0016757">
    <property type="term" value="F:glycosyltransferase activity"/>
    <property type="evidence" value="ECO:0007669"/>
    <property type="project" value="InterPro"/>
</dbReference>
<dbReference type="InterPro" id="IPR001296">
    <property type="entry name" value="Glyco_trans_1"/>
</dbReference>
<accession>A0A4Z0M2I8</accession>
<keyword evidence="5" id="KW-1185">Reference proteome</keyword>
<dbReference type="Pfam" id="PF13439">
    <property type="entry name" value="Glyco_transf_4"/>
    <property type="match status" value="1"/>
</dbReference>
<dbReference type="FunFam" id="3.40.50.2000:FF:000119">
    <property type="entry name" value="Glycosyl transferase group 1"/>
    <property type="match status" value="1"/>
</dbReference>
<dbReference type="AlphaFoldDB" id="A0A4Z0M2I8"/>
<sequence>MKVILGSDSLQQPLTGIGRYALEIARGLLAAPRIEALLGYDLGRVHSLEEKLARLDAPPGEAPAQGSALRRRAAQSPLVTTLYQHYVKLLSARLLRGYGDYLFHSPNFHLPRHPGPSVVTVHDLSYRLFPEYHPAARVRWMNSMVPESLQAADRIICVSAATRADVLREYGVSAEKTVVIPLGVDPDFRPRAAQEVEAVLARHGLDYGSYFLCVATLEPRKNIEGLLDAYLALPSALRQRFPLMLGGGVGWHSEALLARLAAEEGSGQVRRLGYLPEAELMALYSGAMCFVYPSHYEGFGLPVLEAQASGIPVITSDVSSLPEVACEASLLLQPGDVDALREALQRAAEDASWRAECVASGLARAAGFTWQQCVDQTIELYHHVHR</sequence>
<dbReference type="CDD" id="cd03809">
    <property type="entry name" value="GT4_MtfB-like"/>
    <property type="match status" value="1"/>
</dbReference>
<dbReference type="InterPro" id="IPR028098">
    <property type="entry name" value="Glyco_trans_4-like_N"/>
</dbReference>
<evidence type="ECO:0000313" key="4">
    <source>
        <dbReference type="EMBL" id="TGD73505.1"/>
    </source>
</evidence>
<dbReference type="Pfam" id="PF00534">
    <property type="entry name" value="Glycos_transf_1"/>
    <property type="match status" value="1"/>
</dbReference>
<dbReference type="PANTHER" id="PTHR46401:SF2">
    <property type="entry name" value="GLYCOSYLTRANSFERASE WBBK-RELATED"/>
    <property type="match status" value="1"/>
</dbReference>
<dbReference type="PANTHER" id="PTHR46401">
    <property type="entry name" value="GLYCOSYLTRANSFERASE WBBK-RELATED"/>
    <property type="match status" value="1"/>
</dbReference>